<dbReference type="InterPro" id="IPR015849">
    <property type="entry name" value="Amyloid_glyco_heparin-bd"/>
</dbReference>
<dbReference type="InterPro" id="IPR019744">
    <property type="entry name" value="APP_CUBD_CS"/>
</dbReference>
<dbReference type="InterPro" id="IPR008154">
    <property type="entry name" value="Amyloid_glyco_extra"/>
</dbReference>
<evidence type="ECO:0000256" key="8">
    <source>
        <dbReference type="PROSITE-ProRule" id="PRU01217"/>
    </source>
</evidence>
<evidence type="ECO:0000256" key="5">
    <source>
        <dbReference type="ARBA" id="ARBA00023136"/>
    </source>
</evidence>
<dbReference type="GO" id="GO:0008201">
    <property type="term" value="F:heparin binding"/>
    <property type="evidence" value="ECO:0007669"/>
    <property type="project" value="UniProtKB-UniRule"/>
</dbReference>
<evidence type="ECO:0000256" key="3">
    <source>
        <dbReference type="ARBA" id="ARBA00022729"/>
    </source>
</evidence>
<dbReference type="AlphaFoldDB" id="A0A016SY78"/>
<dbReference type="InterPro" id="IPR011993">
    <property type="entry name" value="PH-like_dom_sf"/>
</dbReference>
<keyword evidence="2 11" id="KW-0812">Transmembrane</keyword>
<dbReference type="GO" id="GO:0007409">
    <property type="term" value="P:axonogenesis"/>
    <property type="evidence" value="ECO:0007669"/>
    <property type="project" value="TreeGrafter"/>
</dbReference>
<organism evidence="15 16">
    <name type="scientific">Ancylostoma ceylanicum</name>
    <dbReference type="NCBI Taxonomy" id="53326"/>
    <lineage>
        <taxon>Eukaryota</taxon>
        <taxon>Metazoa</taxon>
        <taxon>Ecdysozoa</taxon>
        <taxon>Nematoda</taxon>
        <taxon>Chromadorea</taxon>
        <taxon>Rhabditida</taxon>
        <taxon>Rhabditina</taxon>
        <taxon>Rhabditomorpha</taxon>
        <taxon>Strongyloidea</taxon>
        <taxon>Ancylostomatidae</taxon>
        <taxon>Ancylostomatinae</taxon>
        <taxon>Ancylostoma</taxon>
    </lineage>
</organism>
<dbReference type="PROSITE" id="PS00320">
    <property type="entry name" value="APP_INTRA"/>
    <property type="match status" value="1"/>
</dbReference>
<dbReference type="STRING" id="53326.A0A016SY78"/>
<feature type="disulfide bond" evidence="8">
    <location>
        <begin position="106"/>
        <end position="113"/>
    </location>
</feature>
<feature type="region of interest" description="GFLD subdomain" evidence="8">
    <location>
        <begin position="37"/>
        <end position="130"/>
    </location>
</feature>
<sequence length="718" mass="82442">MTVGNLLVVSLLIPLSTASYINGVSANVDGTSTKKHEKFVPLVAFECGYRNKYMHEDGVWVSDENRYATCLSGKLDILKYCKKAYPKLNITNIVEYSHEVAIEKWCREEGTPCKWTHTVRPYQCIDGEFKSEALQVPHDCRFSHVNSGESCSDYQHWRDEATKQCSAKTFNGKSMTVRSFAVLEPCSLDLFTGVEFVCCPTVDKITAPVVGARTIEKANKLPLKEEDDDDDEYDEEYDDSDEETSDEKSSEGQDPYFKNKDPANEHENFKDAEERLDKKHREKIEKVMKEWGELEARYQQMKLKDAKGAESFKISMTNRFQKTVASLEDEHKRLKKQLEATHEERVQAILNEKKRTATHDYRQALAMHDKSANKHHVLKTLKTYIRSEEKDRIHTINRYRHLLRVDQAEAAAFKPTVLHRLRYIDLRINGTLAMLRDFPDLESQVRPIAVAYWSDFRRENTPELSDAAIDALNSLDSDAKNKKLVDLYKEAYEKLHPSAKLDVKAPPTTPSTTTTTHKTTAEPAKLLSEDSRDSEEDDDEYYEDEDDEEVKKNPIVKKPKVIEIQRKEEVKKPEPPKLIEKSVHTEPLPTPDDSDSDESDEDEGIWNLIFQDSIKELRVDIEPIIEEKPAYYRQEKLVQNQKSSYSESGILSSSQAVFMVGAVAIVSLTMLVATIVRRRRAHHGFIEVDVYTPEERHVAGMQVNGYENPTYSFFDSKA</sequence>
<dbReference type="GO" id="GO:0043005">
    <property type="term" value="C:neuron projection"/>
    <property type="evidence" value="ECO:0007669"/>
    <property type="project" value="TreeGrafter"/>
</dbReference>
<evidence type="ECO:0000256" key="11">
    <source>
        <dbReference type="SAM" id="Phobius"/>
    </source>
</evidence>
<dbReference type="EMBL" id="JARK01001497">
    <property type="protein sequence ID" value="EYB95341.1"/>
    <property type="molecule type" value="Genomic_DNA"/>
</dbReference>
<feature type="domain" description="E1" evidence="13">
    <location>
        <begin position="37"/>
        <end position="201"/>
    </location>
</feature>
<evidence type="ECO:0000256" key="2">
    <source>
        <dbReference type="ARBA" id="ARBA00022692"/>
    </source>
</evidence>
<feature type="compositionally biased region" description="Acidic residues" evidence="10">
    <location>
        <begin position="592"/>
        <end position="601"/>
    </location>
</feature>
<dbReference type="Gene3D" id="3.30.1490.140">
    <property type="entry name" value="Amyloidogenic glycoprotein, copper-binding domain"/>
    <property type="match status" value="1"/>
</dbReference>
<reference evidence="16" key="1">
    <citation type="journal article" date="2015" name="Nat. Genet.">
        <title>The genome and transcriptome of the zoonotic hookworm Ancylostoma ceylanicum identify infection-specific gene families.</title>
        <authorList>
            <person name="Schwarz E.M."/>
            <person name="Hu Y."/>
            <person name="Antoshechkin I."/>
            <person name="Miller M.M."/>
            <person name="Sternberg P.W."/>
            <person name="Aroian R.V."/>
        </authorList>
    </citation>
    <scope>NUCLEOTIDE SEQUENCE</scope>
    <source>
        <strain evidence="16">HY135</strain>
    </source>
</reference>
<comment type="similarity">
    <text evidence="8">Belongs to the APP family.</text>
</comment>
<evidence type="ECO:0000259" key="14">
    <source>
        <dbReference type="PROSITE" id="PS51870"/>
    </source>
</evidence>
<dbReference type="PROSITE" id="PS51870">
    <property type="entry name" value="APP_E2"/>
    <property type="match status" value="1"/>
</dbReference>
<feature type="compositionally biased region" description="Acidic residues" evidence="10">
    <location>
        <begin position="532"/>
        <end position="548"/>
    </location>
</feature>
<dbReference type="PRINTS" id="PR00203">
    <property type="entry name" value="AMYLOIDA4"/>
</dbReference>
<keyword evidence="5 11" id="KW-0472">Membrane</keyword>
<dbReference type="GO" id="GO:0046914">
    <property type="term" value="F:transition metal ion binding"/>
    <property type="evidence" value="ECO:0007669"/>
    <property type="project" value="InterPro"/>
</dbReference>
<feature type="region of interest" description="Disordered" evidence="10">
    <location>
        <begin position="499"/>
        <end position="554"/>
    </location>
</feature>
<evidence type="ECO:0000256" key="7">
    <source>
        <dbReference type="ARBA" id="ARBA00023180"/>
    </source>
</evidence>
<dbReference type="InterPro" id="IPR019543">
    <property type="entry name" value="APP_amyloid_C"/>
</dbReference>
<dbReference type="Pfam" id="PF12924">
    <property type="entry name" value="APP_Cu_bd"/>
    <property type="match status" value="1"/>
</dbReference>
<keyword evidence="4 11" id="KW-1133">Transmembrane helix</keyword>
<dbReference type="SUPFAM" id="SSF109843">
    <property type="entry name" value="CAPPD, an extracellular domain of amyloid beta A4 protein"/>
    <property type="match status" value="1"/>
</dbReference>
<evidence type="ECO:0000256" key="9">
    <source>
        <dbReference type="SAM" id="Coils"/>
    </source>
</evidence>
<dbReference type="InterPro" id="IPR019745">
    <property type="entry name" value="Amyloid_glyco_intracell_CS"/>
</dbReference>
<dbReference type="Pfam" id="PF10515">
    <property type="entry name" value="APP_amyloid"/>
    <property type="match status" value="1"/>
</dbReference>
<keyword evidence="7" id="KW-0325">Glycoprotein</keyword>
<evidence type="ECO:0000256" key="10">
    <source>
        <dbReference type="SAM" id="MobiDB-lite"/>
    </source>
</evidence>
<feature type="signal peptide" evidence="12">
    <location>
        <begin position="1"/>
        <end position="18"/>
    </location>
</feature>
<dbReference type="InterPro" id="IPR036669">
    <property type="entry name" value="Amyloid_Cu-bd_sf"/>
</dbReference>
<comment type="caution">
    <text evidence="8">Lacks conserved residue(s) required for the propagation of feature annotation.</text>
</comment>
<dbReference type="GO" id="GO:0043025">
    <property type="term" value="C:neuronal cell body"/>
    <property type="evidence" value="ECO:0007669"/>
    <property type="project" value="TreeGrafter"/>
</dbReference>
<protein>
    <recommendedName>
        <fullName evidence="17">Amyloid A4 extracellular domain protein</fullName>
    </recommendedName>
</protein>
<gene>
    <name evidence="15" type="primary">Acey_s0161.g3379</name>
    <name evidence="15" type="synonym">Acey-apl-1</name>
    <name evidence="15" type="ORF">Y032_0161g3379</name>
</gene>
<dbReference type="InterPro" id="IPR036454">
    <property type="entry name" value="Amyloid_glyco_heparin-bd_sf"/>
</dbReference>
<dbReference type="OrthoDB" id="6147836at2759"/>
<dbReference type="SMART" id="SM00006">
    <property type="entry name" value="A4_EXTRA"/>
    <property type="match status" value="1"/>
</dbReference>
<dbReference type="Gene3D" id="3.90.570.10">
    <property type="entry name" value="Amyloidogenic glycoprotein, heparin-binding domain"/>
    <property type="match status" value="1"/>
</dbReference>
<feature type="compositionally biased region" description="Low complexity" evidence="10">
    <location>
        <begin position="504"/>
        <end position="525"/>
    </location>
</feature>
<proteinExistence type="inferred from homology"/>
<keyword evidence="3 12" id="KW-0732">Signal</keyword>
<evidence type="ECO:0000256" key="6">
    <source>
        <dbReference type="ARBA" id="ARBA00023157"/>
    </source>
</evidence>
<dbReference type="PROSITE" id="PS51869">
    <property type="entry name" value="APP_E1"/>
    <property type="match status" value="1"/>
</dbReference>
<dbReference type="InterPro" id="IPR036176">
    <property type="entry name" value="E2_sf"/>
</dbReference>
<comment type="subcellular location">
    <subcellularLocation>
        <location evidence="1">Membrane</location>
        <topology evidence="1">Single-pass type I membrane protein</topology>
    </subcellularLocation>
</comment>
<feature type="compositionally biased region" description="Acidic residues" evidence="10">
    <location>
        <begin position="225"/>
        <end position="245"/>
    </location>
</feature>
<feature type="domain" description="E2" evidence="14">
    <location>
        <begin position="252"/>
        <end position="452"/>
    </location>
</feature>
<dbReference type="GO" id="GO:0007417">
    <property type="term" value="P:central nervous system development"/>
    <property type="evidence" value="ECO:0007669"/>
    <property type="project" value="TreeGrafter"/>
</dbReference>
<evidence type="ECO:0000313" key="15">
    <source>
        <dbReference type="EMBL" id="EYB95341.1"/>
    </source>
</evidence>
<feature type="compositionally biased region" description="Basic and acidic residues" evidence="10">
    <location>
        <begin position="567"/>
        <end position="584"/>
    </location>
</feature>
<feature type="region of interest" description="Disordered" evidence="10">
    <location>
        <begin position="221"/>
        <end position="277"/>
    </location>
</feature>
<evidence type="ECO:0000256" key="4">
    <source>
        <dbReference type="ARBA" id="ARBA00022989"/>
    </source>
</evidence>
<feature type="compositionally biased region" description="Basic and acidic residues" evidence="10">
    <location>
        <begin position="246"/>
        <end position="277"/>
    </location>
</feature>
<dbReference type="InterPro" id="IPR011178">
    <property type="entry name" value="Amyloid_glyco_Cu-bd"/>
</dbReference>
<dbReference type="PANTHER" id="PTHR23103">
    <property type="entry name" value="ALZHEIMER'S DISEASE BETA-AMYLOID RELATED"/>
    <property type="match status" value="1"/>
</dbReference>
<dbReference type="PROSITE" id="PS00319">
    <property type="entry name" value="APP_CUBD"/>
    <property type="match status" value="1"/>
</dbReference>
<dbReference type="InterPro" id="IPR008155">
    <property type="entry name" value="Amyloid_glyco"/>
</dbReference>
<dbReference type="Gene3D" id="1.20.120.770">
    <property type="entry name" value="Amyloid precursor protein, E2 domain"/>
    <property type="match status" value="1"/>
</dbReference>
<evidence type="ECO:0000256" key="12">
    <source>
        <dbReference type="SAM" id="SignalP"/>
    </source>
</evidence>
<name>A0A016SY78_9BILA</name>
<dbReference type="SUPFAM" id="SSF56491">
    <property type="entry name" value="A heparin-binding domain"/>
    <property type="match status" value="1"/>
</dbReference>
<dbReference type="SUPFAM" id="SSF89811">
    <property type="entry name" value="Amyloid beta a4 protein copper binding domain (domain 2)"/>
    <property type="match status" value="1"/>
</dbReference>
<evidence type="ECO:0000256" key="1">
    <source>
        <dbReference type="ARBA" id="ARBA00004479"/>
    </source>
</evidence>
<evidence type="ECO:0008006" key="17">
    <source>
        <dbReference type="Google" id="ProtNLM"/>
    </source>
</evidence>
<feature type="chain" id="PRO_5001486970" description="Amyloid A4 extracellular domain protein" evidence="12">
    <location>
        <begin position="19"/>
        <end position="718"/>
    </location>
</feature>
<dbReference type="Pfam" id="PF02177">
    <property type="entry name" value="APP_N"/>
    <property type="match status" value="1"/>
</dbReference>
<dbReference type="GO" id="GO:0016020">
    <property type="term" value="C:membrane"/>
    <property type="evidence" value="ECO:0007669"/>
    <property type="project" value="UniProtKB-SubCell"/>
</dbReference>
<dbReference type="Proteomes" id="UP000024635">
    <property type="component" value="Unassembled WGS sequence"/>
</dbReference>
<evidence type="ECO:0000259" key="13">
    <source>
        <dbReference type="PROSITE" id="PS51869"/>
    </source>
</evidence>
<feature type="region of interest" description="CuBD subdomain" evidence="8">
    <location>
        <begin position="138"/>
        <end position="201"/>
    </location>
</feature>
<dbReference type="Pfam" id="PF12925">
    <property type="entry name" value="APP_E2"/>
    <property type="match status" value="1"/>
</dbReference>
<feature type="coiled-coil region" evidence="9">
    <location>
        <begin position="317"/>
        <end position="344"/>
    </location>
</feature>
<evidence type="ECO:0000313" key="16">
    <source>
        <dbReference type="Proteomes" id="UP000024635"/>
    </source>
</evidence>
<keyword evidence="6 8" id="KW-1015">Disulfide bond</keyword>
<dbReference type="Gene3D" id="2.30.29.30">
    <property type="entry name" value="Pleckstrin-homology domain (PH domain)/Phosphotyrosine-binding domain (PTB)"/>
    <property type="match status" value="1"/>
</dbReference>
<dbReference type="PANTHER" id="PTHR23103:SF15">
    <property type="entry name" value="AMYLOID-BETA-LIKE PROTEIN"/>
    <property type="match status" value="1"/>
</dbReference>
<keyword evidence="16" id="KW-1185">Reference proteome</keyword>
<feature type="region of interest" description="Disordered" evidence="10">
    <location>
        <begin position="567"/>
        <end position="601"/>
    </location>
</feature>
<dbReference type="InterPro" id="IPR024329">
    <property type="entry name" value="Amyloid_glyco_E2_domain"/>
</dbReference>
<feature type="transmembrane region" description="Helical" evidence="11">
    <location>
        <begin position="656"/>
        <end position="676"/>
    </location>
</feature>
<accession>A0A016SY78</accession>
<comment type="caution">
    <text evidence="15">The sequence shown here is derived from an EMBL/GenBank/DDBJ whole genome shotgun (WGS) entry which is preliminary data.</text>
</comment>
<keyword evidence="9" id="KW-0175">Coiled coil</keyword>
<feature type="disulfide bond" evidence="8">
    <location>
        <begin position="47"/>
        <end position="70"/>
    </location>
</feature>